<dbReference type="PANTHER" id="PTHR37422">
    <property type="entry name" value="TEICHURONIC ACID BIOSYNTHESIS PROTEIN TUAE"/>
    <property type="match status" value="1"/>
</dbReference>
<dbReference type="InterPro" id="IPR051533">
    <property type="entry name" value="WaaL-like"/>
</dbReference>
<dbReference type="PANTHER" id="PTHR37422:SF17">
    <property type="entry name" value="O-ANTIGEN LIGASE"/>
    <property type="match status" value="1"/>
</dbReference>
<dbReference type="GO" id="GO:0016874">
    <property type="term" value="F:ligase activity"/>
    <property type="evidence" value="ECO:0007669"/>
    <property type="project" value="UniProtKB-KW"/>
</dbReference>
<feature type="transmembrane region" description="Helical" evidence="5">
    <location>
        <begin position="170"/>
        <end position="191"/>
    </location>
</feature>
<reference evidence="7 8" key="1">
    <citation type="submission" date="2019-05" db="EMBL/GenBank/DDBJ databases">
        <title>Genome sequencing of F202Z8.</title>
        <authorList>
            <person name="Kwon Y.M."/>
        </authorList>
    </citation>
    <scope>NUCLEOTIDE SEQUENCE [LARGE SCALE GENOMIC DNA]</scope>
    <source>
        <strain evidence="7 8">F202Z8</strain>
    </source>
</reference>
<evidence type="ECO:0000256" key="2">
    <source>
        <dbReference type="ARBA" id="ARBA00022692"/>
    </source>
</evidence>
<evidence type="ECO:0000256" key="3">
    <source>
        <dbReference type="ARBA" id="ARBA00022989"/>
    </source>
</evidence>
<dbReference type="Pfam" id="PF04932">
    <property type="entry name" value="Wzy_C"/>
    <property type="match status" value="1"/>
</dbReference>
<keyword evidence="7" id="KW-0436">Ligase</keyword>
<keyword evidence="4 5" id="KW-0472">Membrane</keyword>
<evidence type="ECO:0000259" key="6">
    <source>
        <dbReference type="Pfam" id="PF04932"/>
    </source>
</evidence>
<keyword evidence="3 5" id="KW-1133">Transmembrane helix</keyword>
<feature type="transmembrane region" description="Helical" evidence="5">
    <location>
        <begin position="109"/>
        <end position="129"/>
    </location>
</feature>
<evidence type="ECO:0000256" key="1">
    <source>
        <dbReference type="ARBA" id="ARBA00004141"/>
    </source>
</evidence>
<evidence type="ECO:0000313" key="8">
    <source>
        <dbReference type="Proteomes" id="UP000310017"/>
    </source>
</evidence>
<evidence type="ECO:0000256" key="4">
    <source>
        <dbReference type="ARBA" id="ARBA00023136"/>
    </source>
</evidence>
<feature type="transmembrane region" description="Helical" evidence="5">
    <location>
        <begin position="42"/>
        <end position="62"/>
    </location>
</feature>
<feature type="domain" description="O-antigen ligase-related" evidence="6">
    <location>
        <begin position="242"/>
        <end position="386"/>
    </location>
</feature>
<evidence type="ECO:0000256" key="5">
    <source>
        <dbReference type="SAM" id="Phobius"/>
    </source>
</evidence>
<dbReference type="OrthoDB" id="1416500at2"/>
<feature type="transmembrane region" description="Helical" evidence="5">
    <location>
        <begin position="378"/>
        <end position="397"/>
    </location>
</feature>
<dbReference type="InterPro" id="IPR007016">
    <property type="entry name" value="O-antigen_ligase-rel_domated"/>
</dbReference>
<keyword evidence="2 5" id="KW-0812">Transmembrane</keyword>
<comment type="subcellular location">
    <subcellularLocation>
        <location evidence="1">Membrane</location>
        <topology evidence="1">Multi-pass membrane protein</topology>
    </subcellularLocation>
</comment>
<feature type="transmembrane region" description="Helical" evidence="5">
    <location>
        <begin position="256"/>
        <end position="273"/>
    </location>
</feature>
<dbReference type="KEGG" id="asag:FGM00_16660"/>
<dbReference type="Proteomes" id="UP000310017">
    <property type="component" value="Chromosome"/>
</dbReference>
<organism evidence="7 8">
    <name type="scientific">Aggregatimonas sangjinii</name>
    <dbReference type="NCBI Taxonomy" id="2583587"/>
    <lineage>
        <taxon>Bacteria</taxon>
        <taxon>Pseudomonadati</taxon>
        <taxon>Bacteroidota</taxon>
        <taxon>Flavobacteriia</taxon>
        <taxon>Flavobacteriales</taxon>
        <taxon>Flavobacteriaceae</taxon>
        <taxon>Aggregatimonas</taxon>
    </lineage>
</organism>
<protein>
    <submittedName>
        <fullName evidence="7">O-antigen ligase family protein</fullName>
    </submittedName>
</protein>
<feature type="transmembrane region" description="Helical" evidence="5">
    <location>
        <begin position="280"/>
        <end position="299"/>
    </location>
</feature>
<feature type="transmembrane region" description="Helical" evidence="5">
    <location>
        <begin position="428"/>
        <end position="446"/>
    </location>
</feature>
<accession>A0A5B7SWU7</accession>
<feature type="transmembrane region" description="Helical" evidence="5">
    <location>
        <begin position="141"/>
        <end position="158"/>
    </location>
</feature>
<feature type="transmembrane region" description="Helical" evidence="5">
    <location>
        <begin position="404"/>
        <end position="422"/>
    </location>
</feature>
<dbReference type="RefSeq" id="WP_138854000.1">
    <property type="nucleotide sequence ID" value="NZ_CP040710.1"/>
</dbReference>
<dbReference type="GO" id="GO:0016020">
    <property type="term" value="C:membrane"/>
    <property type="evidence" value="ECO:0007669"/>
    <property type="project" value="UniProtKB-SubCell"/>
</dbReference>
<proteinExistence type="predicted"/>
<evidence type="ECO:0000313" key="7">
    <source>
        <dbReference type="EMBL" id="QCX01663.1"/>
    </source>
</evidence>
<feature type="transmembrane region" description="Helical" evidence="5">
    <location>
        <begin position="20"/>
        <end position="35"/>
    </location>
</feature>
<sequence>MNDFADYFEFEMGKVHLSHFYLYFIFAAATALYLIRKSKSKYKWELFFICFYLLTGNINQLLTIKIPGISFFEIQPERFIFLLLSFFILRKSFFKKNRPTDFSNGRVPWFQVMLFAYIFLLIVSIGMNISELDVPDALKTILESFAFLVIIIAFRLMADVPSYKVIGKSMIIGAIVSSTVSLIQLGVNSYFLRIGDFRPAFGDAVRSNGIFNTEYYNAYYLIIAISWALVSIKNKVLRISLVSLFSLGVLSSFQRMSWIILALVLFIYVVYINKIAIQKLALAGLFFLAILLSTSIFYYQDIMNSAVVKERLADSPGGRQGYYTMVIENIGKKPLFGYGGLTNEVYYTNLLRITRDRDRATATTGSIHSGYFSVLFEYGIPALACFSLFVILSVVYYSTRLKDNIYFVVPFLVGIIFMIGNLTNTFLFLSYISLLYAIHIGMGMGINHTSKKIIS</sequence>
<dbReference type="EMBL" id="CP040710">
    <property type="protein sequence ID" value="QCX01663.1"/>
    <property type="molecule type" value="Genomic_DNA"/>
</dbReference>
<dbReference type="AlphaFoldDB" id="A0A5B7SWU7"/>
<keyword evidence="8" id="KW-1185">Reference proteome</keyword>
<gene>
    <name evidence="7" type="ORF">FGM00_16660</name>
</gene>
<name>A0A5B7SWU7_9FLAO</name>